<dbReference type="PANTHER" id="PTHR43245:SF53">
    <property type="entry name" value="EPIMERASE-RELATED"/>
    <property type="match status" value="1"/>
</dbReference>
<dbReference type="PROSITE" id="PS51257">
    <property type="entry name" value="PROKAR_LIPOPROTEIN"/>
    <property type="match status" value="1"/>
</dbReference>
<accession>A0A8J3BI31</accession>
<reference evidence="2" key="2">
    <citation type="submission" date="2020-09" db="EMBL/GenBank/DDBJ databases">
        <authorList>
            <person name="Sun Q."/>
            <person name="Ohkuma M."/>
        </authorList>
    </citation>
    <scope>NUCLEOTIDE SEQUENCE</scope>
    <source>
        <strain evidence="2">JCM 3091</strain>
    </source>
</reference>
<dbReference type="RefSeq" id="WP_189112636.1">
    <property type="nucleotide sequence ID" value="NZ_BMQC01000002.1"/>
</dbReference>
<dbReference type="InterPro" id="IPR001509">
    <property type="entry name" value="Epimerase_deHydtase"/>
</dbReference>
<dbReference type="EMBL" id="BMQC01000002">
    <property type="protein sequence ID" value="GGK16284.1"/>
    <property type="molecule type" value="Genomic_DNA"/>
</dbReference>
<feature type="domain" description="NAD-dependent epimerase/dehydratase" evidence="1">
    <location>
        <begin position="12"/>
        <end position="253"/>
    </location>
</feature>
<dbReference type="InterPro" id="IPR050177">
    <property type="entry name" value="Lipid_A_modif_metabolic_enz"/>
</dbReference>
<protein>
    <submittedName>
        <fullName evidence="2">Nucleoside-diphosphate sugar epimerase</fullName>
    </submittedName>
</protein>
<evidence type="ECO:0000259" key="1">
    <source>
        <dbReference type="Pfam" id="PF01370"/>
    </source>
</evidence>
<dbReference type="PANTHER" id="PTHR43245">
    <property type="entry name" value="BIFUNCTIONAL POLYMYXIN RESISTANCE PROTEIN ARNA"/>
    <property type="match status" value="1"/>
</dbReference>
<name>A0A8J3BI31_9ACTN</name>
<keyword evidence="3" id="KW-1185">Reference proteome</keyword>
<evidence type="ECO:0000313" key="2">
    <source>
        <dbReference type="EMBL" id="GGK16284.1"/>
    </source>
</evidence>
<sequence>MLDDPTRSAAPILVAGGCGFIGSVVTRSLSHLGRTVRVLDDLSTGSAHSVAGLPNVRLIRGSVLDRTAVAAAADGVGAVLNFAGVVGMRLAASQAAHAYAVATTGTANLLAAGGDAPVALCSSSAVYGLSDGSVSLHERLVIPRSVPRAYDGSDDGYATGKWEMEQLGLRASDDRPVLIVRPFNVVGPGQTARYGMVVPSFVRHALAGEALPVFGDGTQRRCFSEVNEFVHLFLRLLRNPAAWSPGMNIINVGSTTETSINQLAAATLAATGSVAGVVYQPYGQIFPGRRDVMARLPVVDRMCELAGRPDWPGLGSVIDQLIGKRAGRAVA</sequence>
<proteinExistence type="predicted"/>
<dbReference type="AlphaFoldDB" id="A0A8J3BI31"/>
<dbReference type="Proteomes" id="UP000662200">
    <property type="component" value="Unassembled WGS sequence"/>
</dbReference>
<comment type="caution">
    <text evidence="2">The sequence shown here is derived from an EMBL/GenBank/DDBJ whole genome shotgun (WGS) entry which is preliminary data.</text>
</comment>
<dbReference type="SUPFAM" id="SSF51735">
    <property type="entry name" value="NAD(P)-binding Rossmann-fold domains"/>
    <property type="match status" value="1"/>
</dbReference>
<evidence type="ECO:0000313" key="3">
    <source>
        <dbReference type="Proteomes" id="UP000662200"/>
    </source>
</evidence>
<organism evidence="2 3">
    <name type="scientific">Pilimelia terevasa</name>
    <dbReference type="NCBI Taxonomy" id="53372"/>
    <lineage>
        <taxon>Bacteria</taxon>
        <taxon>Bacillati</taxon>
        <taxon>Actinomycetota</taxon>
        <taxon>Actinomycetes</taxon>
        <taxon>Micromonosporales</taxon>
        <taxon>Micromonosporaceae</taxon>
        <taxon>Pilimelia</taxon>
    </lineage>
</organism>
<dbReference type="Gene3D" id="3.40.50.720">
    <property type="entry name" value="NAD(P)-binding Rossmann-like Domain"/>
    <property type="match status" value="1"/>
</dbReference>
<reference evidence="2" key="1">
    <citation type="journal article" date="2014" name="Int. J. Syst. Evol. Microbiol.">
        <title>Complete genome sequence of Corynebacterium casei LMG S-19264T (=DSM 44701T), isolated from a smear-ripened cheese.</title>
        <authorList>
            <consortium name="US DOE Joint Genome Institute (JGI-PGF)"/>
            <person name="Walter F."/>
            <person name="Albersmeier A."/>
            <person name="Kalinowski J."/>
            <person name="Ruckert C."/>
        </authorList>
    </citation>
    <scope>NUCLEOTIDE SEQUENCE</scope>
    <source>
        <strain evidence="2">JCM 3091</strain>
    </source>
</reference>
<dbReference type="Pfam" id="PF01370">
    <property type="entry name" value="Epimerase"/>
    <property type="match status" value="1"/>
</dbReference>
<dbReference type="InterPro" id="IPR036291">
    <property type="entry name" value="NAD(P)-bd_dom_sf"/>
</dbReference>
<gene>
    <name evidence="2" type="ORF">GCM10010124_06100</name>
</gene>